<gene>
    <name evidence="2" type="ORF">WJX74_008447</name>
</gene>
<dbReference type="Proteomes" id="UP001438707">
    <property type="component" value="Unassembled WGS sequence"/>
</dbReference>
<feature type="region of interest" description="Disordered" evidence="1">
    <location>
        <begin position="1"/>
        <end position="22"/>
    </location>
</feature>
<organism evidence="2 3">
    <name type="scientific">Apatococcus lobatus</name>
    <dbReference type="NCBI Taxonomy" id="904363"/>
    <lineage>
        <taxon>Eukaryota</taxon>
        <taxon>Viridiplantae</taxon>
        <taxon>Chlorophyta</taxon>
        <taxon>core chlorophytes</taxon>
        <taxon>Trebouxiophyceae</taxon>
        <taxon>Chlorellales</taxon>
        <taxon>Chlorellaceae</taxon>
        <taxon>Apatococcus</taxon>
    </lineage>
</organism>
<dbReference type="EMBL" id="JALJOS010000004">
    <property type="protein sequence ID" value="KAK9840366.1"/>
    <property type="molecule type" value="Genomic_DNA"/>
</dbReference>
<dbReference type="AlphaFoldDB" id="A0AAW1S3Y3"/>
<name>A0AAW1S3Y3_9CHLO</name>
<accession>A0AAW1S3Y3</accession>
<protein>
    <submittedName>
        <fullName evidence="2">Uncharacterized protein</fullName>
    </submittedName>
</protein>
<evidence type="ECO:0000256" key="1">
    <source>
        <dbReference type="SAM" id="MobiDB-lite"/>
    </source>
</evidence>
<comment type="caution">
    <text evidence="2">The sequence shown here is derived from an EMBL/GenBank/DDBJ whole genome shotgun (WGS) entry which is preliminary data.</text>
</comment>
<keyword evidence="3" id="KW-1185">Reference proteome</keyword>
<evidence type="ECO:0000313" key="3">
    <source>
        <dbReference type="Proteomes" id="UP001438707"/>
    </source>
</evidence>
<proteinExistence type="predicted"/>
<reference evidence="2 3" key="1">
    <citation type="journal article" date="2024" name="Nat. Commun.">
        <title>Phylogenomics reveals the evolutionary origins of lichenization in chlorophyte algae.</title>
        <authorList>
            <person name="Puginier C."/>
            <person name="Libourel C."/>
            <person name="Otte J."/>
            <person name="Skaloud P."/>
            <person name="Haon M."/>
            <person name="Grisel S."/>
            <person name="Petersen M."/>
            <person name="Berrin J.G."/>
            <person name="Delaux P.M."/>
            <person name="Dal Grande F."/>
            <person name="Keller J."/>
        </authorList>
    </citation>
    <scope>NUCLEOTIDE SEQUENCE [LARGE SCALE GENOMIC DNA]</scope>
    <source>
        <strain evidence="2 3">SAG 2145</strain>
    </source>
</reference>
<sequence length="125" mass="13966">MNFAIKPSATQPSPTHGSCRPLLRRVPRAVADPAWFTETHAAGPSCPWPRWESGSFSHRQAQPGLASSSWSQKSRTLAVQTARLQEEQALSRTARLEACLSSDAEADMEAQPAWLTWWRYQGLKF</sequence>
<evidence type="ECO:0000313" key="2">
    <source>
        <dbReference type="EMBL" id="KAK9840366.1"/>
    </source>
</evidence>